<evidence type="ECO:0000313" key="13">
    <source>
        <dbReference type="Proteomes" id="UP000593567"/>
    </source>
</evidence>
<evidence type="ECO:0000256" key="3">
    <source>
        <dbReference type="ARBA" id="ARBA00022723"/>
    </source>
</evidence>
<feature type="binding site" evidence="9">
    <location>
        <position position="243"/>
    </location>
    <ligand>
        <name>Ca(2+)</name>
        <dbReference type="ChEBI" id="CHEBI:29108"/>
        <label>1</label>
    </ligand>
</feature>
<comment type="similarity">
    <text evidence="1">Belongs to the peptidase M10A family.</text>
</comment>
<evidence type="ECO:0000256" key="5">
    <source>
        <dbReference type="ARBA" id="ARBA00022801"/>
    </source>
</evidence>
<dbReference type="InterPro" id="IPR001818">
    <property type="entry name" value="Pept_M10_metallopeptidase"/>
</dbReference>
<evidence type="ECO:0000256" key="4">
    <source>
        <dbReference type="ARBA" id="ARBA00022729"/>
    </source>
</evidence>
<keyword evidence="9" id="KW-0106">Calcium</keyword>
<dbReference type="Gene3D" id="3.40.390.10">
    <property type="entry name" value="Collagenase (Catalytic Domain)"/>
    <property type="match status" value="1"/>
</dbReference>
<feature type="binding site" evidence="9">
    <location>
        <position position="264"/>
    </location>
    <ligand>
        <name>Zn(2+)</name>
        <dbReference type="ChEBI" id="CHEBI:29105"/>
        <label>2</label>
        <note>catalytic</note>
    </ligand>
</feature>
<keyword evidence="3 9" id="KW-0479">Metal-binding</keyword>
<feature type="binding site" evidence="9">
    <location>
        <position position="243"/>
    </location>
    <ligand>
        <name>Ca(2+)</name>
        <dbReference type="ChEBI" id="CHEBI:29108"/>
        <label>3</label>
    </ligand>
</feature>
<reference evidence="12" key="1">
    <citation type="submission" date="2020-06" db="EMBL/GenBank/DDBJ databases">
        <title>Draft genome of Bugula neritina, a colonial animal packing powerful symbionts and potential medicines.</title>
        <authorList>
            <person name="Rayko M."/>
        </authorList>
    </citation>
    <scope>NUCLEOTIDE SEQUENCE [LARGE SCALE GENOMIC DNA]</scope>
    <source>
        <strain evidence="12">Kwan_BN1</strain>
    </source>
</reference>
<feature type="binding site" evidence="9">
    <location>
        <position position="215"/>
    </location>
    <ligand>
        <name>Ca(2+)</name>
        <dbReference type="ChEBI" id="CHEBI:29108"/>
        <label>3</label>
    </ligand>
</feature>
<comment type="caution">
    <text evidence="12">The sequence shown here is derived from an EMBL/GenBank/DDBJ whole genome shotgun (WGS) entry which is preliminary data.</text>
</comment>
<dbReference type="GO" id="GO:0004222">
    <property type="term" value="F:metalloendopeptidase activity"/>
    <property type="evidence" value="ECO:0007669"/>
    <property type="project" value="InterPro"/>
</dbReference>
<gene>
    <name evidence="12" type="ORF">EB796_025262</name>
</gene>
<sequence>MNLCVITLVMLSWCCGRLTAKPIQTGNQTDSAVAEEIKRARDALLWLQFFEYAEKNDTVEDCLSCEIEECDGDCLVKLNNILSQPLRDMKEFYRIHPLDGNLTEEVLKKMSEYRCKEKDIPEADDITNAKVTDDKAEDHVRVKRYSRLANQRWDLQRTPVLTISFLDYLQKFTPAQQEQIAAECATLWAKPSGLAFQIKPYSGATNIGISHTYIDGPYNSLGSGMSPTPYSNGYSFLKLDRAEPWKLRNSSPGQGVSLKWAMCHEMGHNLDFGHSQDRSSIMYPSAGYGLEQLSPRDVQGVVNLYGRANGKTVVEQQYSPSQ</sequence>
<evidence type="ECO:0000256" key="10">
    <source>
        <dbReference type="SAM" id="SignalP"/>
    </source>
</evidence>
<feature type="chain" id="PRO_5029500104" evidence="10">
    <location>
        <begin position="21"/>
        <end position="322"/>
    </location>
</feature>
<feature type="domain" description="Peptidase metallopeptidase" evidence="11">
    <location>
        <begin position="149"/>
        <end position="307"/>
    </location>
</feature>
<dbReference type="AlphaFoldDB" id="A0A7J7ISQ7"/>
<dbReference type="GO" id="GO:0030574">
    <property type="term" value="P:collagen catabolic process"/>
    <property type="evidence" value="ECO:0007669"/>
    <property type="project" value="TreeGrafter"/>
</dbReference>
<dbReference type="PANTHER" id="PTHR10201:SF291">
    <property type="entry name" value="MATRIX METALLOPROTEINASE 1, ISOFORM C-RELATED"/>
    <property type="match status" value="1"/>
</dbReference>
<evidence type="ECO:0000259" key="11">
    <source>
        <dbReference type="SMART" id="SM00235"/>
    </source>
</evidence>
<feature type="binding site" evidence="9">
    <location>
        <position position="216"/>
    </location>
    <ligand>
        <name>Ca(2+)</name>
        <dbReference type="ChEBI" id="CHEBI:29108"/>
        <label>3</label>
    </ligand>
</feature>
<dbReference type="GO" id="GO:0008270">
    <property type="term" value="F:zinc ion binding"/>
    <property type="evidence" value="ECO:0007669"/>
    <property type="project" value="InterPro"/>
</dbReference>
<keyword evidence="2" id="KW-0645">Protease</keyword>
<feature type="binding site" evidence="9">
    <location>
        <position position="240"/>
    </location>
    <ligand>
        <name>Ca(2+)</name>
        <dbReference type="ChEBI" id="CHEBI:29108"/>
        <label>3</label>
    </ligand>
</feature>
<dbReference type="OrthoDB" id="406838at2759"/>
<feature type="binding site" evidence="9">
    <location>
        <position position="274"/>
    </location>
    <ligand>
        <name>Zn(2+)</name>
        <dbReference type="ChEBI" id="CHEBI:29105"/>
        <label>2</label>
        <note>catalytic</note>
    </ligand>
</feature>
<organism evidence="12 13">
    <name type="scientific">Bugula neritina</name>
    <name type="common">Brown bryozoan</name>
    <name type="synonym">Sertularia neritina</name>
    <dbReference type="NCBI Taxonomy" id="10212"/>
    <lineage>
        <taxon>Eukaryota</taxon>
        <taxon>Metazoa</taxon>
        <taxon>Spiralia</taxon>
        <taxon>Lophotrochozoa</taxon>
        <taxon>Bryozoa</taxon>
        <taxon>Gymnolaemata</taxon>
        <taxon>Cheilostomatida</taxon>
        <taxon>Flustrina</taxon>
        <taxon>Buguloidea</taxon>
        <taxon>Bugulidae</taxon>
        <taxon>Bugula</taxon>
    </lineage>
</organism>
<keyword evidence="4 10" id="KW-0732">Signal</keyword>
<keyword evidence="13" id="KW-1185">Reference proteome</keyword>
<evidence type="ECO:0000256" key="8">
    <source>
        <dbReference type="PIRSR" id="PIRSR621190-1"/>
    </source>
</evidence>
<evidence type="ECO:0000256" key="2">
    <source>
        <dbReference type="ARBA" id="ARBA00022670"/>
    </source>
</evidence>
<keyword evidence="6 9" id="KW-0862">Zinc</keyword>
<evidence type="ECO:0000256" key="9">
    <source>
        <dbReference type="PIRSR" id="PIRSR621190-2"/>
    </source>
</evidence>
<dbReference type="GO" id="GO:0031012">
    <property type="term" value="C:extracellular matrix"/>
    <property type="evidence" value="ECO:0007669"/>
    <property type="project" value="InterPro"/>
</dbReference>
<comment type="cofactor">
    <cofactor evidence="9">
        <name>Ca(2+)</name>
        <dbReference type="ChEBI" id="CHEBI:29108"/>
    </cofactor>
    <text evidence="9">Can bind about 5 Ca(2+) ions per subunit.</text>
</comment>
<proteinExistence type="inferred from homology"/>
<protein>
    <submittedName>
        <fullName evidence="12">MMP7</fullName>
    </submittedName>
</protein>
<dbReference type="InterPro" id="IPR021190">
    <property type="entry name" value="Pept_M10A"/>
</dbReference>
<dbReference type="GO" id="GO:0030198">
    <property type="term" value="P:extracellular matrix organization"/>
    <property type="evidence" value="ECO:0007669"/>
    <property type="project" value="TreeGrafter"/>
</dbReference>
<dbReference type="GO" id="GO:0005615">
    <property type="term" value="C:extracellular space"/>
    <property type="evidence" value="ECO:0007669"/>
    <property type="project" value="TreeGrafter"/>
</dbReference>
<accession>A0A7J7ISQ7</accession>
<comment type="cofactor">
    <cofactor evidence="9">
        <name>Zn(2+)</name>
        <dbReference type="ChEBI" id="CHEBI:29105"/>
    </cofactor>
    <text evidence="9">Binds 2 Zn(2+) ions per subunit.</text>
</comment>
<evidence type="ECO:0000313" key="12">
    <source>
        <dbReference type="EMBL" id="KAF6016421.1"/>
    </source>
</evidence>
<feature type="active site" evidence="8">
    <location>
        <position position="265"/>
    </location>
</feature>
<dbReference type="Pfam" id="PF00413">
    <property type="entry name" value="Peptidase_M10"/>
    <property type="match status" value="1"/>
</dbReference>
<evidence type="ECO:0000256" key="1">
    <source>
        <dbReference type="ARBA" id="ARBA00010370"/>
    </source>
</evidence>
<dbReference type="EMBL" id="VXIV02003544">
    <property type="protein sequence ID" value="KAF6016421.1"/>
    <property type="molecule type" value="Genomic_DNA"/>
</dbReference>
<dbReference type="PANTHER" id="PTHR10201">
    <property type="entry name" value="MATRIX METALLOPROTEINASE"/>
    <property type="match status" value="1"/>
</dbReference>
<name>A0A7J7ISQ7_BUGNE</name>
<dbReference type="GO" id="GO:0006508">
    <property type="term" value="P:proteolysis"/>
    <property type="evidence" value="ECO:0007669"/>
    <property type="project" value="UniProtKB-KW"/>
</dbReference>
<feature type="signal peptide" evidence="10">
    <location>
        <begin position="1"/>
        <end position="20"/>
    </location>
</feature>
<dbReference type="InterPro" id="IPR024079">
    <property type="entry name" value="MetalloPept_cat_dom_sf"/>
</dbReference>
<dbReference type="SMART" id="SM00235">
    <property type="entry name" value="ZnMc"/>
    <property type="match status" value="1"/>
</dbReference>
<dbReference type="InterPro" id="IPR006026">
    <property type="entry name" value="Peptidase_Metallo"/>
</dbReference>
<keyword evidence="5" id="KW-0378">Hydrolase</keyword>
<dbReference type="PRINTS" id="PR00138">
    <property type="entry name" value="MATRIXIN"/>
</dbReference>
<dbReference type="Proteomes" id="UP000593567">
    <property type="component" value="Unassembled WGS sequence"/>
</dbReference>
<feature type="binding site" evidence="9">
    <location>
        <position position="282"/>
    </location>
    <ligand>
        <name>Zn(2+)</name>
        <dbReference type="ChEBI" id="CHEBI:29105"/>
        <label>2</label>
        <note>catalytic</note>
    </ligand>
</feature>
<evidence type="ECO:0000256" key="7">
    <source>
        <dbReference type="ARBA" id="ARBA00023049"/>
    </source>
</evidence>
<feature type="binding site" evidence="9">
    <location>
        <position position="268"/>
    </location>
    <ligand>
        <name>Zn(2+)</name>
        <dbReference type="ChEBI" id="CHEBI:29105"/>
        <label>2</label>
        <note>catalytic</note>
    </ligand>
</feature>
<keyword evidence="7" id="KW-0482">Metalloprotease</keyword>
<evidence type="ECO:0000256" key="6">
    <source>
        <dbReference type="ARBA" id="ARBA00022833"/>
    </source>
</evidence>
<dbReference type="SUPFAM" id="SSF55486">
    <property type="entry name" value="Metalloproteases ('zincins'), catalytic domain"/>
    <property type="match status" value="1"/>
</dbReference>